<evidence type="ECO:0000256" key="2">
    <source>
        <dbReference type="ARBA" id="ARBA00008307"/>
    </source>
</evidence>
<name>A0A210QDI5_MIZYE</name>
<proteinExistence type="inferred from homology"/>
<evidence type="ECO:0000256" key="7">
    <source>
        <dbReference type="SAM" id="MobiDB-lite"/>
    </source>
</evidence>
<dbReference type="Pfam" id="PF02338">
    <property type="entry name" value="OTU"/>
    <property type="match status" value="1"/>
</dbReference>
<feature type="domain" description="OTU" evidence="8">
    <location>
        <begin position="439"/>
        <end position="576"/>
    </location>
</feature>
<dbReference type="PROSITE" id="PS50802">
    <property type="entry name" value="OTU"/>
    <property type="match status" value="1"/>
</dbReference>
<dbReference type="SMART" id="SM01265">
    <property type="entry name" value="Mab-21"/>
    <property type="match status" value="1"/>
</dbReference>
<feature type="compositionally biased region" description="Basic and acidic residues" evidence="7">
    <location>
        <begin position="92"/>
        <end position="103"/>
    </location>
</feature>
<evidence type="ECO:0000256" key="3">
    <source>
        <dbReference type="ARBA" id="ARBA00022679"/>
    </source>
</evidence>
<dbReference type="SUPFAM" id="SSF54001">
    <property type="entry name" value="Cysteine proteinases"/>
    <property type="match status" value="1"/>
</dbReference>
<sequence length="1307" mass="148571">MATGGCQVTSNDIEADAVPVHHSGMDPDGRHTGSCIFPEDNAVMPKGKVAEVSNSRLWQKKTGDVGLDFLKSLWDFSSSSTPTCLEPQVSVDGEKQSFSKAKSEEEDEFFQNDLIHGNRGPKKDHSSSLKIRGSNSDMQSQKPDRPNIVNNLEGPHNPLPDKSKSSAPTKPPRTGIRNSYEHVKAEVSLNEIGISDKEFDNLSEENYSKDDMLHPMYILGDSDGTNILIFDDDERENNSSPHYDDTNFDVKQRGGYAKEHPHFEGHHNEDHTYRGSNFEGRTGNNKGQNYREGNKPLEESDFADYQRQDAGNYRSFEAEANLPKEMLPPGPDNRMQISDRGGNPEANPFMNTFSEEIAYGNSGGIGSYSSELPNRRPHSSHEHSETCHDGNPMPAKGTTRNMQQSRQALLIRKGCGNCQICRETKMIDHMEKLADSAGFDIHDVLPDGNCMFRAIVDQLRMRGDLSMTAGKLRQNVVRYLRENPCSEDGTHMQMFLPTEKWEDYLSRMEKDGEWGDEMALRGISEVVQRHINIISALGSDQHNQITIQPSGVEADQSQDLFLGHMDDYHYISLRPKNWEDTWFVRARRNLQQTKPKTDLYADDSIRVSGMDAPVMGHDCVDDYFADDTAVDKVSATPIGHLSYVLKSVLNSKNLVVKDPQMWEDKMASLNDHPRSSTVAIAVGSIVEKFAVSVQDTSPVQIGYSLRKDKSSASYVKDVSPQVLILYPYYHVMEHDSDERHSHKDMVMDTNGIHSGYLRLRDTIKQSSLNSQGQVLVNYLPNSSLATSSVRRDLGSVQIPKFVEDNISLQYALECHFWPECASEWKTRERPSGWPKPEYQKSIIEDGFFVIAASHPHSLNPDLEYQICFGKAEKLLARKNMTKWQRYCFHIFKVLVDFYTRQTDLLQTHHLKAIFFYASEVVPRIQWRLNPGAALLYLMDQLLQCLRTKVLPHYFLRDSNMIDHFSEDTLQRTITHLEVVRQFPVTAVVLLAESHGLTSSWMSDPIIEDIPAFTKHRDLQKSFAEVFIPTTLKNAINYVKYMMFKPAADIIMEAYEDMKSASEATPDSRNEWGVGDIFEFIHQILSELHFFQQFWLCLILDLTHGTSTVGALTQRLPGKTIREILGNDEDGELDTISVPFSVMDNCFTSKAVSEDESDPEVLFIRSLASHLESIQFYDLSAHYLRAAVSLMKRQIAEITKSHQLSTQRGELSDISQQRPKLNSAEFSRQQVLKMHLNNFLVQLFNNYHYNGQTELFQEYIGDLQEVCDSISTPYAYKNLSRIWGYLGCDDMAQQASDRMEELYQLFGM</sequence>
<evidence type="ECO:0000256" key="1">
    <source>
        <dbReference type="ARBA" id="ARBA00001946"/>
    </source>
</evidence>
<evidence type="ECO:0000256" key="4">
    <source>
        <dbReference type="ARBA" id="ARBA00022695"/>
    </source>
</evidence>
<dbReference type="GO" id="GO:0046872">
    <property type="term" value="F:metal ion binding"/>
    <property type="evidence" value="ECO:0007669"/>
    <property type="project" value="UniProtKB-KW"/>
</dbReference>
<gene>
    <name evidence="9" type="ORF">KP79_PYT22269</name>
</gene>
<dbReference type="GO" id="GO:0016779">
    <property type="term" value="F:nucleotidyltransferase activity"/>
    <property type="evidence" value="ECO:0007669"/>
    <property type="project" value="UniProtKB-KW"/>
</dbReference>
<feature type="compositionally biased region" description="Basic and acidic residues" evidence="7">
    <location>
        <begin position="379"/>
        <end position="388"/>
    </location>
</feature>
<reference evidence="9 10" key="1">
    <citation type="journal article" date="2017" name="Nat. Ecol. Evol.">
        <title>Scallop genome provides insights into evolution of bilaterian karyotype and development.</title>
        <authorList>
            <person name="Wang S."/>
            <person name="Zhang J."/>
            <person name="Jiao W."/>
            <person name="Li J."/>
            <person name="Xun X."/>
            <person name="Sun Y."/>
            <person name="Guo X."/>
            <person name="Huan P."/>
            <person name="Dong B."/>
            <person name="Zhang L."/>
            <person name="Hu X."/>
            <person name="Sun X."/>
            <person name="Wang J."/>
            <person name="Zhao C."/>
            <person name="Wang Y."/>
            <person name="Wang D."/>
            <person name="Huang X."/>
            <person name="Wang R."/>
            <person name="Lv J."/>
            <person name="Li Y."/>
            <person name="Zhang Z."/>
            <person name="Liu B."/>
            <person name="Lu W."/>
            <person name="Hui Y."/>
            <person name="Liang J."/>
            <person name="Zhou Z."/>
            <person name="Hou R."/>
            <person name="Li X."/>
            <person name="Liu Y."/>
            <person name="Li H."/>
            <person name="Ning X."/>
            <person name="Lin Y."/>
            <person name="Zhao L."/>
            <person name="Xing Q."/>
            <person name="Dou J."/>
            <person name="Li Y."/>
            <person name="Mao J."/>
            <person name="Guo H."/>
            <person name="Dou H."/>
            <person name="Li T."/>
            <person name="Mu C."/>
            <person name="Jiang W."/>
            <person name="Fu Q."/>
            <person name="Fu X."/>
            <person name="Miao Y."/>
            <person name="Liu J."/>
            <person name="Yu Q."/>
            <person name="Li R."/>
            <person name="Liao H."/>
            <person name="Li X."/>
            <person name="Kong Y."/>
            <person name="Jiang Z."/>
            <person name="Chourrout D."/>
            <person name="Li R."/>
            <person name="Bao Z."/>
        </authorList>
    </citation>
    <scope>NUCLEOTIDE SEQUENCE [LARGE SCALE GENOMIC DNA]</scope>
    <source>
        <strain evidence="9 10">PY_sf001</strain>
    </source>
</reference>
<keyword evidence="5" id="KW-0479">Metal-binding</keyword>
<keyword evidence="6" id="KW-0460">Magnesium</keyword>
<feature type="region of interest" description="Disordered" evidence="7">
    <location>
        <begin position="80"/>
        <end position="179"/>
    </location>
</feature>
<keyword evidence="4" id="KW-0548">Nucleotidyltransferase</keyword>
<feature type="region of interest" description="Disordered" evidence="7">
    <location>
        <begin position="365"/>
        <end position="399"/>
    </location>
</feature>
<dbReference type="Proteomes" id="UP000242188">
    <property type="component" value="Unassembled WGS sequence"/>
</dbReference>
<dbReference type="PANTHER" id="PTHR10656:SF42">
    <property type="entry name" value="CYCLIC GMP-AMP SYNTHASE-LIKE PROTEIN-RELATED"/>
    <property type="match status" value="1"/>
</dbReference>
<comment type="cofactor">
    <cofactor evidence="1">
        <name>Mg(2+)</name>
        <dbReference type="ChEBI" id="CHEBI:18420"/>
    </cofactor>
</comment>
<keyword evidence="10" id="KW-1185">Reference proteome</keyword>
<keyword evidence="3" id="KW-0808">Transferase</keyword>
<dbReference type="Gene3D" id="1.10.1410.40">
    <property type="match status" value="1"/>
</dbReference>
<accession>A0A210QDI5</accession>
<dbReference type="PANTHER" id="PTHR10656">
    <property type="entry name" value="CELL FATE DETERMINING PROTEIN MAB21-RELATED"/>
    <property type="match status" value="1"/>
</dbReference>
<protein>
    <submittedName>
        <fullName evidence="9">Ubiquitin thioesterase</fullName>
    </submittedName>
</protein>
<evidence type="ECO:0000313" key="10">
    <source>
        <dbReference type="Proteomes" id="UP000242188"/>
    </source>
</evidence>
<dbReference type="CDD" id="cd22758">
    <property type="entry name" value="OTU_232R-like"/>
    <property type="match status" value="1"/>
</dbReference>
<dbReference type="Pfam" id="PF20266">
    <property type="entry name" value="Mab-21_C"/>
    <property type="match status" value="1"/>
</dbReference>
<dbReference type="OrthoDB" id="6158363at2759"/>
<dbReference type="InterPro" id="IPR038765">
    <property type="entry name" value="Papain-like_cys_pep_sf"/>
</dbReference>
<dbReference type="Gene3D" id="3.90.70.80">
    <property type="match status" value="1"/>
</dbReference>
<evidence type="ECO:0000259" key="8">
    <source>
        <dbReference type="PROSITE" id="PS50802"/>
    </source>
</evidence>
<evidence type="ECO:0000313" key="9">
    <source>
        <dbReference type="EMBL" id="OWF46813.1"/>
    </source>
</evidence>
<organism evidence="9 10">
    <name type="scientific">Mizuhopecten yessoensis</name>
    <name type="common">Japanese scallop</name>
    <name type="synonym">Patinopecten yessoensis</name>
    <dbReference type="NCBI Taxonomy" id="6573"/>
    <lineage>
        <taxon>Eukaryota</taxon>
        <taxon>Metazoa</taxon>
        <taxon>Spiralia</taxon>
        <taxon>Lophotrochozoa</taxon>
        <taxon>Mollusca</taxon>
        <taxon>Bivalvia</taxon>
        <taxon>Autobranchia</taxon>
        <taxon>Pteriomorphia</taxon>
        <taxon>Pectinida</taxon>
        <taxon>Pectinoidea</taxon>
        <taxon>Pectinidae</taxon>
        <taxon>Mizuhopecten</taxon>
    </lineage>
</organism>
<dbReference type="InterPro" id="IPR046906">
    <property type="entry name" value="Mab-21_HhH/H2TH-like"/>
</dbReference>
<dbReference type="InterPro" id="IPR003323">
    <property type="entry name" value="OTU_dom"/>
</dbReference>
<comment type="similarity">
    <text evidence="2">Belongs to the mab-21 family.</text>
</comment>
<feature type="compositionally biased region" description="Basic and acidic residues" evidence="7">
    <location>
        <begin position="261"/>
        <end position="273"/>
    </location>
</feature>
<evidence type="ECO:0000256" key="5">
    <source>
        <dbReference type="ARBA" id="ARBA00022723"/>
    </source>
</evidence>
<dbReference type="InterPro" id="IPR024810">
    <property type="entry name" value="MAB21L/cGLR"/>
</dbReference>
<feature type="region of interest" description="Disordered" evidence="7">
    <location>
        <begin position="261"/>
        <end position="296"/>
    </location>
</feature>
<dbReference type="EMBL" id="NEDP02004076">
    <property type="protein sequence ID" value="OWF46813.1"/>
    <property type="molecule type" value="Genomic_DNA"/>
</dbReference>
<evidence type="ECO:0000256" key="6">
    <source>
        <dbReference type="ARBA" id="ARBA00022842"/>
    </source>
</evidence>
<comment type="caution">
    <text evidence="9">The sequence shown here is derived from an EMBL/GenBank/DDBJ whole genome shotgun (WGS) entry which is preliminary data.</text>
</comment>